<dbReference type="EMBL" id="AXUN02000183">
    <property type="protein sequence ID" value="ETA80371.1"/>
    <property type="molecule type" value="Genomic_DNA"/>
</dbReference>
<name>V7I501_9CLOT</name>
<keyword evidence="2" id="KW-1185">Reference proteome</keyword>
<sequence length="61" mass="7382">MKRKYNGGRNEDQKNKLNVCYGFLIQVRIEDPMIVDNYVRILELVTMCPSIKYIYFERKSF</sequence>
<gene>
    <name evidence="1" type="ORF">T472_0212485</name>
</gene>
<dbReference type="Proteomes" id="UP000017747">
    <property type="component" value="Unassembled WGS sequence"/>
</dbReference>
<evidence type="ECO:0000313" key="2">
    <source>
        <dbReference type="Proteomes" id="UP000017747"/>
    </source>
</evidence>
<dbReference type="AlphaFoldDB" id="V7I501"/>
<reference evidence="1 2" key="1">
    <citation type="journal article" date="2014" name="Genome Announc.">
        <title>Genome Sequence of Youngiibacter fragilis, the Type Strain of the Genus Youngiibacter.</title>
        <authorList>
            <person name="Wawrik C.B."/>
            <person name="Callaghan A.V."/>
            <person name="Stamps B.W."/>
            <person name="Wawrik B."/>
        </authorList>
    </citation>
    <scope>NUCLEOTIDE SEQUENCE [LARGE SCALE GENOMIC DNA]</scope>
    <source>
        <strain evidence="1 2">232.1</strain>
    </source>
</reference>
<comment type="caution">
    <text evidence="1">The sequence shown here is derived from an EMBL/GenBank/DDBJ whole genome shotgun (WGS) entry which is preliminary data.</text>
</comment>
<evidence type="ECO:0000313" key="1">
    <source>
        <dbReference type="EMBL" id="ETA80371.1"/>
    </source>
</evidence>
<proteinExistence type="predicted"/>
<dbReference type="STRING" id="994573.T472_0212485"/>
<protein>
    <submittedName>
        <fullName evidence="1">Uncharacterized protein</fullName>
    </submittedName>
</protein>
<organism evidence="1 2">
    <name type="scientific">Youngiibacter fragilis 232.1</name>
    <dbReference type="NCBI Taxonomy" id="994573"/>
    <lineage>
        <taxon>Bacteria</taxon>
        <taxon>Bacillati</taxon>
        <taxon>Bacillota</taxon>
        <taxon>Clostridia</taxon>
        <taxon>Eubacteriales</taxon>
        <taxon>Clostridiaceae</taxon>
        <taxon>Youngiibacter</taxon>
    </lineage>
</organism>
<accession>V7I501</accession>